<gene>
    <name evidence="3" type="ORF">PLOB_00031464</name>
</gene>
<feature type="chain" id="PRO_5047120394" evidence="2">
    <location>
        <begin position="18"/>
        <end position="314"/>
    </location>
</feature>
<keyword evidence="4" id="KW-1185">Reference proteome</keyword>
<accession>A0ABN8NWG7</accession>
<evidence type="ECO:0000256" key="1">
    <source>
        <dbReference type="SAM" id="MobiDB-lite"/>
    </source>
</evidence>
<evidence type="ECO:0000313" key="4">
    <source>
        <dbReference type="Proteomes" id="UP001159405"/>
    </source>
</evidence>
<evidence type="ECO:0000313" key="3">
    <source>
        <dbReference type="EMBL" id="CAH3124899.1"/>
    </source>
</evidence>
<dbReference type="Proteomes" id="UP001159405">
    <property type="component" value="Unassembled WGS sequence"/>
</dbReference>
<protein>
    <submittedName>
        <fullName evidence="3">Uncharacterized protein</fullName>
    </submittedName>
</protein>
<dbReference type="EMBL" id="CALNXK010000040">
    <property type="protein sequence ID" value="CAH3124899.1"/>
    <property type="molecule type" value="Genomic_DNA"/>
</dbReference>
<keyword evidence="2" id="KW-0732">Signal</keyword>
<comment type="caution">
    <text evidence="3">The sequence shown here is derived from an EMBL/GenBank/DDBJ whole genome shotgun (WGS) entry which is preliminary data.</text>
</comment>
<sequence length="314" mass="33969">MAWFFVFLICTAVFVEGRPRHHKHKKAHEATHLNDDTPPQAYHQPMDDPAKGPPQNINVYNMGIRKMAKDNKVTAQMDAHNVALTMQGPGIISVGATQQQVAQGDPKPDHTISVVKDTPSDKSYHVINVHSGHKLPIVLPLSELPSPQAAPKQGKSDHQQPTVAMNKDLSKMSSKQKPKIALQEGQQPPLATKDQNQQHAPAVHVHNKMIKEKADKVPTNLASSVPVADHKPKHEEQVVNGHKIKVVNAGEPQNVFSKVDSNNVALTVHGPGSASVTSNVKGGGTQTVIFDPRPYDPCPGVKCPNENGGKGAKK</sequence>
<proteinExistence type="predicted"/>
<reference evidence="3 4" key="1">
    <citation type="submission" date="2022-05" db="EMBL/GenBank/DDBJ databases">
        <authorList>
            <consortium name="Genoscope - CEA"/>
            <person name="William W."/>
        </authorList>
    </citation>
    <scope>NUCLEOTIDE SEQUENCE [LARGE SCALE GENOMIC DNA]</scope>
</reference>
<feature type="signal peptide" evidence="2">
    <location>
        <begin position="1"/>
        <end position="17"/>
    </location>
</feature>
<name>A0ABN8NWG7_9CNID</name>
<feature type="region of interest" description="Disordered" evidence="1">
    <location>
        <begin position="24"/>
        <end position="54"/>
    </location>
</feature>
<evidence type="ECO:0000256" key="2">
    <source>
        <dbReference type="SAM" id="SignalP"/>
    </source>
</evidence>
<organism evidence="3 4">
    <name type="scientific">Porites lobata</name>
    <dbReference type="NCBI Taxonomy" id="104759"/>
    <lineage>
        <taxon>Eukaryota</taxon>
        <taxon>Metazoa</taxon>
        <taxon>Cnidaria</taxon>
        <taxon>Anthozoa</taxon>
        <taxon>Hexacorallia</taxon>
        <taxon>Scleractinia</taxon>
        <taxon>Fungiina</taxon>
        <taxon>Poritidae</taxon>
        <taxon>Porites</taxon>
    </lineage>
</organism>